<evidence type="ECO:0000256" key="4">
    <source>
        <dbReference type="ARBA" id="ARBA00041766"/>
    </source>
</evidence>
<feature type="transmembrane region" description="Helical" evidence="6">
    <location>
        <begin position="391"/>
        <end position="409"/>
    </location>
</feature>
<proteinExistence type="predicted"/>
<feature type="transmembrane region" description="Helical" evidence="6">
    <location>
        <begin position="430"/>
        <end position="452"/>
    </location>
</feature>
<reference evidence="9" key="1">
    <citation type="submission" date="2016-11" db="UniProtKB">
        <authorList>
            <consortium name="WormBaseParasite"/>
        </authorList>
    </citation>
    <scope>IDENTIFICATION</scope>
</reference>
<keyword evidence="8" id="KW-1185">Reference proteome</keyword>
<comment type="cofactor">
    <cofactor evidence="1">
        <name>pyridoxal 5'-phosphate</name>
        <dbReference type="ChEBI" id="CHEBI:597326"/>
    </cofactor>
</comment>
<feature type="transmembrane region" description="Helical" evidence="6">
    <location>
        <begin position="289"/>
        <end position="309"/>
    </location>
</feature>
<feature type="transmembrane region" description="Helical" evidence="6">
    <location>
        <begin position="247"/>
        <end position="268"/>
    </location>
</feature>
<dbReference type="PANTHER" id="PTHR48078">
    <property type="entry name" value="THREONINE DEHYDRATASE, MITOCHONDRIAL-RELATED"/>
    <property type="match status" value="1"/>
</dbReference>
<dbReference type="GO" id="GO:0004794">
    <property type="term" value="F:threonine deaminase activity"/>
    <property type="evidence" value="ECO:0007669"/>
    <property type="project" value="TreeGrafter"/>
</dbReference>
<evidence type="ECO:0000256" key="3">
    <source>
        <dbReference type="ARBA" id="ARBA00023239"/>
    </source>
</evidence>
<dbReference type="InterPro" id="IPR050147">
    <property type="entry name" value="Ser/Thr_Dehydratase"/>
</dbReference>
<keyword evidence="6" id="KW-0812">Transmembrane</keyword>
<keyword evidence="6" id="KW-0472">Membrane</keyword>
<feature type="transmembrane region" description="Helical" evidence="6">
    <location>
        <begin position="517"/>
        <end position="539"/>
    </location>
</feature>
<feature type="domain" description="Tryptophan synthase beta chain-like PALP" evidence="7">
    <location>
        <begin position="848"/>
        <end position="1102"/>
    </location>
</feature>
<sequence length="1498" mass="161288">WCSGGLDRCSDVPATQARFQFKSRLGSAREVYMLNDNKFIQKRTVLIARGQRFDYHFIAGRRSLDSSFIIFRLVEMSPVGYGLAHRLLSRRASAAGAALLAAEHNERNKRQPPLRNCFRDRKDKAQYTEESQQQQFNADLWVEAFRRHQTAIIQRHSKMGERDLAEEEIDKEWQASEISLETQSRNGSSKLHPLCSASQTKLSGYAWLIGRPHGAIKPLMCIAPVQSNCTLSSIASNDDTIMGVFDWILIVFQCLFVLANLISMAVWFRRKAPIQWNREVRIQLLLLRLFSVLGFVFSLSVVGVIWSIGHPSFRVISVLHAALLVYLENFIFGLVPTCSLFLPVLSFITAIFLIEHSQPSRTVLLFSSFTVAKVLILVALLVCIVIESPVFLLHGFVYCESSAGATLLLNEMFLRVPWKFLRVIRITSEFMSLLASILVIILLFVFACLRYCNSCQSQPFEQSASVSAVAYSRHVDDLDEVGDDEQTENVVIDSLPSVPNAVRVADELRLILLWHQILFGAGFVLVVFTLVVVHVVAILHGMVFSKLVSGLFHLIGQCLFFSSLVILSPLMSATIRDDIVSVLVAIKRLLQSFICCRWVPARRGDGLSRPDGSPHLREAAFSAPNDIVSVLGPTQIVRLRLIGELLHQASNGAGVRATDNSCDIISVACFDDAAGDVSRQEIVHHEIPEQQDEHPTLGSALCNLGGEVHVEGFPVAIFGRHLLEGQEAVRRQLEVLGDQTTAYLLDRPSEDEIAVSESNGLGLNTELVIVPEEVDVSDGAFYLSIAQCSTSCTDTDFVEGLNCHLGVGAGCPPALRARFGSCGTSVRSSGCCRLRTVLGAAFYFAVAFVTSSAGNHVLACCHVWQQLGVSGSAVFVPTTVAPAKEAKLARLHEAGLIRLSKVGRECLETELAVYVPPYSDWEVIRGQGSAAFELLPDPTGTGWAGQLSANSDWLAAGHVTLLVPTGGGGLLAGVALCAKLGRSGLRTTVIGCQPEADQVLAKSVQAGRLLSYDEAGSRETVAQGTAGAVEDGSPTFEVCRQHVDRWCSVTEQEIARACLRLNRILAAEGQPRAEPAAALGVAAALKLAGSLPAGPVVAFVTGGNVGDAEMELLAASMLQYPLSCDVAQFLESSSEADKIRLAAMKLSSFLGAPSPLLACPPEFKFRNNDANGPLLLKLEHTLPTGSFKVRGAFNKISSTMQNATADGQAPPHFVASSSGNHVLACCHVWQQLGVSGSAVFVPTTVAPAKEAKLARLHEAGLIRLSKVGRECLETELAGREFALRCPGSVYVPPYSDWEVIRGQGTAAFELLPDPTGTGWAGQLSANSDWLAAGHVTLLVPTGCGGLLAGVALCTKLGRSGLRTTVIGCQPEADQVLAKSVQAGRLLSYDEAGSRETVAQGTAGAVEDGSPTFEVCRQHVDRWCSVTEQEIARACLRLNRILAAEGQPRAEPAAALGVAAALKLAGSLPAGPVVAFVTGGNVGDAEMELVKRLADEAVL</sequence>
<dbReference type="WBParaSite" id="maker-uti_cns_0007087-snap-gene-0.5-mRNA-1">
    <property type="protein sequence ID" value="maker-uti_cns_0007087-snap-gene-0.5-mRNA-1"/>
    <property type="gene ID" value="maker-uti_cns_0007087-snap-gene-0.5"/>
</dbReference>
<evidence type="ECO:0000313" key="9">
    <source>
        <dbReference type="WBParaSite" id="maker-uti_cns_0007087-snap-gene-0.5-mRNA-1"/>
    </source>
</evidence>
<dbReference type="PANTHER" id="PTHR48078:SF6">
    <property type="entry name" value="L-THREONINE DEHYDRATASE CATABOLIC TDCB"/>
    <property type="match status" value="1"/>
</dbReference>
<dbReference type="Gene3D" id="3.40.50.1100">
    <property type="match status" value="4"/>
</dbReference>
<evidence type="ECO:0000313" key="8">
    <source>
        <dbReference type="Proteomes" id="UP000095280"/>
    </source>
</evidence>
<dbReference type="GO" id="GO:0003941">
    <property type="term" value="F:L-serine ammonia-lyase activity"/>
    <property type="evidence" value="ECO:0007669"/>
    <property type="project" value="TreeGrafter"/>
</dbReference>
<dbReference type="InterPro" id="IPR001926">
    <property type="entry name" value="TrpB-like_PALP"/>
</dbReference>
<keyword evidence="3" id="KW-0456">Lyase</keyword>
<dbReference type="GO" id="GO:0009097">
    <property type="term" value="P:isoleucine biosynthetic process"/>
    <property type="evidence" value="ECO:0007669"/>
    <property type="project" value="TreeGrafter"/>
</dbReference>
<keyword evidence="6" id="KW-1133">Transmembrane helix</keyword>
<evidence type="ECO:0000256" key="5">
    <source>
        <dbReference type="ARBA" id="ARBA00042605"/>
    </source>
</evidence>
<dbReference type="InterPro" id="IPR036052">
    <property type="entry name" value="TrpB-like_PALP_sf"/>
</dbReference>
<feature type="transmembrane region" description="Helical" evidence="6">
    <location>
        <begin position="329"/>
        <end position="354"/>
    </location>
</feature>
<evidence type="ECO:0000259" key="7">
    <source>
        <dbReference type="Pfam" id="PF00291"/>
    </source>
</evidence>
<accession>A0A1I8HP18</accession>
<dbReference type="GO" id="GO:0006567">
    <property type="term" value="P:L-threonine catabolic process"/>
    <property type="evidence" value="ECO:0007669"/>
    <property type="project" value="TreeGrafter"/>
</dbReference>
<protein>
    <recommendedName>
        <fullName evidence="4">L-serine deaminase</fullName>
    </recommendedName>
    <alternativeName>
        <fullName evidence="5">L-threonine dehydratase</fullName>
    </alternativeName>
</protein>
<evidence type="ECO:0000256" key="2">
    <source>
        <dbReference type="ARBA" id="ARBA00022898"/>
    </source>
</evidence>
<evidence type="ECO:0000256" key="1">
    <source>
        <dbReference type="ARBA" id="ARBA00001933"/>
    </source>
</evidence>
<name>A0A1I8HP18_9PLAT</name>
<feature type="transmembrane region" description="Helical" evidence="6">
    <location>
        <begin position="551"/>
        <end position="571"/>
    </location>
</feature>
<keyword evidence="2" id="KW-0663">Pyridoxal phosphate</keyword>
<organism evidence="8 9">
    <name type="scientific">Macrostomum lignano</name>
    <dbReference type="NCBI Taxonomy" id="282301"/>
    <lineage>
        <taxon>Eukaryota</taxon>
        <taxon>Metazoa</taxon>
        <taxon>Spiralia</taxon>
        <taxon>Lophotrochozoa</taxon>
        <taxon>Platyhelminthes</taxon>
        <taxon>Rhabditophora</taxon>
        <taxon>Macrostomorpha</taxon>
        <taxon>Macrostomida</taxon>
        <taxon>Macrostomidae</taxon>
        <taxon>Macrostomum</taxon>
    </lineage>
</organism>
<dbReference type="SUPFAM" id="SSF53686">
    <property type="entry name" value="Tryptophan synthase beta subunit-like PLP-dependent enzymes"/>
    <property type="match status" value="2"/>
</dbReference>
<evidence type="ECO:0000256" key="6">
    <source>
        <dbReference type="SAM" id="Phobius"/>
    </source>
</evidence>
<dbReference type="Pfam" id="PF00291">
    <property type="entry name" value="PALP"/>
    <property type="match status" value="2"/>
</dbReference>
<feature type="domain" description="Tryptophan synthase beta chain-like PALP" evidence="7">
    <location>
        <begin position="1153"/>
        <end position="1478"/>
    </location>
</feature>
<dbReference type="Proteomes" id="UP000095280">
    <property type="component" value="Unplaced"/>
</dbReference>
<dbReference type="GO" id="GO:0006565">
    <property type="term" value="P:L-serine catabolic process"/>
    <property type="evidence" value="ECO:0007669"/>
    <property type="project" value="TreeGrafter"/>
</dbReference>
<feature type="transmembrane region" description="Helical" evidence="6">
    <location>
        <begin position="363"/>
        <end position="385"/>
    </location>
</feature>